<feature type="binding site" evidence="1">
    <location>
        <begin position="52"/>
        <end position="53"/>
    </location>
    <ligand>
        <name>substrate</name>
    </ligand>
</feature>
<accession>A0AAW4N1T0</accession>
<keyword evidence="1 3" id="KW-0413">Isomerase</keyword>
<feature type="active site" description="Proton donor/acceptor" evidence="1">
    <location>
        <position position="194"/>
    </location>
</feature>
<dbReference type="PROSITE" id="PS00924">
    <property type="entry name" value="ASP_GLU_RACEMASE_2"/>
    <property type="match status" value="1"/>
</dbReference>
<dbReference type="HAMAP" id="MF_00258">
    <property type="entry name" value="Glu_racemase"/>
    <property type="match status" value="1"/>
</dbReference>
<dbReference type="InterPro" id="IPR033134">
    <property type="entry name" value="Asp/Glu_racemase_AS_2"/>
</dbReference>
<sequence>MKKRKGVISMKKEEYIGVFDSGVGGVSVLQVIHEMMPGENLYFFGDSLNAPYGEKTLEDVQQLTLNAIENMNKKKHLKAIVIACNTATSAAVTLLREKYTDIPVIGIEPALKPAALSKKNSCILVMATANTLRLDKFHQLAERYDKSATIIPVPCYGLAKRIEQGNLDQPDLIELLTDLIGPYKGKVDSVVLGCTHYPFVKNQIATVLGDIPMFDGAYGTSKHLYNCLRECDCLNDQEEGDILYGSSKEDEIPIYKTFMNTPII</sequence>
<name>A0AAW4N1T0_9FIRM</name>
<dbReference type="NCBIfam" id="TIGR00067">
    <property type="entry name" value="glut_race"/>
    <property type="match status" value="1"/>
</dbReference>
<evidence type="ECO:0000313" key="6">
    <source>
        <dbReference type="Proteomes" id="UP001197492"/>
    </source>
</evidence>
<dbReference type="EMBL" id="JAHOEF010000053">
    <property type="protein sequence ID" value="MBV3383173.1"/>
    <property type="molecule type" value="Genomic_DNA"/>
</dbReference>
<dbReference type="EC" id="5.1.1.3" evidence="1 2"/>
<protein>
    <recommendedName>
        <fullName evidence="1 2">Glutamate racemase</fullName>
        <ecNumber evidence="1 2">5.1.1.3</ecNumber>
    </recommendedName>
</protein>
<dbReference type="PANTHER" id="PTHR21198:SF3">
    <property type="entry name" value="GLUTAMATE RACEMASE"/>
    <property type="match status" value="1"/>
</dbReference>
<dbReference type="GO" id="GO:0071555">
    <property type="term" value="P:cell wall organization"/>
    <property type="evidence" value="ECO:0007669"/>
    <property type="project" value="UniProtKB-KW"/>
</dbReference>
<evidence type="ECO:0000313" key="4">
    <source>
        <dbReference type="EMBL" id="MBV3393182.1"/>
    </source>
</evidence>
<dbReference type="PANTHER" id="PTHR21198">
    <property type="entry name" value="GLUTAMATE RACEMASE"/>
    <property type="match status" value="1"/>
</dbReference>
<feature type="binding site" evidence="1">
    <location>
        <begin position="195"/>
        <end position="196"/>
    </location>
    <ligand>
        <name>substrate</name>
    </ligand>
</feature>
<comment type="catalytic activity">
    <reaction evidence="1">
        <text>L-glutamate = D-glutamate</text>
        <dbReference type="Rhea" id="RHEA:12813"/>
        <dbReference type="ChEBI" id="CHEBI:29985"/>
        <dbReference type="ChEBI" id="CHEBI:29986"/>
        <dbReference type="EC" id="5.1.1.3"/>
    </reaction>
</comment>
<keyword evidence="1" id="KW-0573">Peptidoglycan synthesis</keyword>
<dbReference type="Pfam" id="PF01177">
    <property type="entry name" value="Asp_Glu_race"/>
    <property type="match status" value="1"/>
</dbReference>
<dbReference type="Proteomes" id="UP001197492">
    <property type="component" value="Unassembled WGS sequence"/>
</dbReference>
<evidence type="ECO:0000313" key="5">
    <source>
        <dbReference type="Proteomes" id="UP001196408"/>
    </source>
</evidence>
<comment type="similarity">
    <text evidence="1">Belongs to the aspartate/glutamate racemases family.</text>
</comment>
<dbReference type="InterPro" id="IPR004391">
    <property type="entry name" value="Glu_race"/>
</dbReference>
<dbReference type="GO" id="GO:0008360">
    <property type="term" value="P:regulation of cell shape"/>
    <property type="evidence" value="ECO:0007669"/>
    <property type="project" value="UniProtKB-KW"/>
</dbReference>
<gene>
    <name evidence="1 3" type="primary">murI</name>
    <name evidence="3" type="ORF">KSV97_08070</name>
    <name evidence="4" type="ORF">KSW06_07935</name>
</gene>
<keyword evidence="1" id="KW-0961">Cell wall biogenesis/degradation</keyword>
<proteinExistence type="inferred from homology"/>
<comment type="function">
    <text evidence="1">Provides the (R)-glutamate required for cell wall biosynthesis.</text>
</comment>
<reference evidence="3 6" key="1">
    <citation type="submission" date="2021-06" db="EMBL/GenBank/DDBJ databases">
        <title>Collection of gut derived symbiotic bacterial strains cultured from healthy donors.</title>
        <authorList>
            <person name="Lin H."/>
            <person name="Littmann E."/>
            <person name="Pamer E.G."/>
        </authorList>
    </citation>
    <scope>NUCLEOTIDE SEQUENCE</scope>
    <source>
        <strain evidence="4 6">MSK.21.70</strain>
        <strain evidence="3">MSK.21.82</strain>
    </source>
</reference>
<evidence type="ECO:0000256" key="2">
    <source>
        <dbReference type="NCBIfam" id="TIGR00067"/>
    </source>
</evidence>
<dbReference type="AlphaFoldDB" id="A0AAW4N1T0"/>
<comment type="caution">
    <text evidence="3">The sequence shown here is derived from an EMBL/GenBank/DDBJ whole genome shotgun (WGS) entry which is preliminary data.</text>
</comment>
<evidence type="ECO:0000256" key="1">
    <source>
        <dbReference type="HAMAP-Rule" id="MF_00258"/>
    </source>
</evidence>
<keyword evidence="6" id="KW-1185">Reference proteome</keyword>
<dbReference type="GO" id="GO:0008881">
    <property type="term" value="F:glutamate racemase activity"/>
    <property type="evidence" value="ECO:0007669"/>
    <property type="project" value="UniProtKB-UniRule"/>
</dbReference>
<dbReference type="Proteomes" id="UP001196408">
    <property type="component" value="Unassembled WGS sequence"/>
</dbReference>
<organism evidence="3 5">
    <name type="scientific">Catenibacterium mitsuokai</name>
    <dbReference type="NCBI Taxonomy" id="100886"/>
    <lineage>
        <taxon>Bacteria</taxon>
        <taxon>Bacillati</taxon>
        <taxon>Bacillota</taxon>
        <taxon>Erysipelotrichia</taxon>
        <taxon>Erysipelotrichales</taxon>
        <taxon>Coprobacillaceae</taxon>
        <taxon>Catenibacterium</taxon>
    </lineage>
</organism>
<dbReference type="InterPro" id="IPR015942">
    <property type="entry name" value="Asp/Glu/hydantoin_racemase"/>
</dbReference>
<evidence type="ECO:0000313" key="3">
    <source>
        <dbReference type="EMBL" id="MBV3383173.1"/>
    </source>
</evidence>
<dbReference type="EMBL" id="JAHOEL010000051">
    <property type="protein sequence ID" value="MBV3393182.1"/>
    <property type="molecule type" value="Genomic_DNA"/>
</dbReference>
<feature type="binding site" evidence="1">
    <location>
        <begin position="85"/>
        <end position="86"/>
    </location>
    <ligand>
        <name>substrate</name>
    </ligand>
</feature>
<dbReference type="GO" id="GO:0009252">
    <property type="term" value="P:peptidoglycan biosynthetic process"/>
    <property type="evidence" value="ECO:0007669"/>
    <property type="project" value="UniProtKB-UniRule"/>
</dbReference>
<feature type="active site" description="Proton donor/acceptor" evidence="1">
    <location>
        <position position="84"/>
    </location>
</feature>
<keyword evidence="1" id="KW-0133">Cell shape</keyword>
<comment type="pathway">
    <text evidence="1">Cell wall biogenesis; peptidoglycan biosynthesis.</text>
</comment>
<dbReference type="PROSITE" id="PS00923">
    <property type="entry name" value="ASP_GLU_RACEMASE_1"/>
    <property type="match status" value="1"/>
</dbReference>
<feature type="binding site" evidence="1">
    <location>
        <begin position="20"/>
        <end position="21"/>
    </location>
    <ligand>
        <name>substrate</name>
    </ligand>
</feature>
<dbReference type="InterPro" id="IPR018187">
    <property type="entry name" value="Asp/Glu_racemase_AS_1"/>
</dbReference>